<keyword evidence="3" id="KW-1185">Reference proteome</keyword>
<gene>
    <name evidence="2" type="ORF">OPV22_024255</name>
</gene>
<evidence type="ECO:0000313" key="2">
    <source>
        <dbReference type="EMBL" id="KAJ8480528.1"/>
    </source>
</evidence>
<feature type="region of interest" description="Disordered" evidence="1">
    <location>
        <begin position="299"/>
        <end position="326"/>
    </location>
</feature>
<reference evidence="2 3" key="1">
    <citation type="submission" date="2022-12" db="EMBL/GenBank/DDBJ databases">
        <title>Chromosome-scale assembly of the Ensete ventricosum genome.</title>
        <authorList>
            <person name="Dussert Y."/>
            <person name="Stocks J."/>
            <person name="Wendawek A."/>
            <person name="Woldeyes F."/>
            <person name="Nichols R.A."/>
            <person name="Borrell J.S."/>
        </authorList>
    </citation>
    <scope>NUCLEOTIDE SEQUENCE [LARGE SCALE GENOMIC DNA]</scope>
    <source>
        <strain evidence="3">cv. Maze</strain>
        <tissue evidence="2">Seeds</tissue>
    </source>
</reference>
<proteinExistence type="predicted"/>
<feature type="compositionally biased region" description="Gly residues" evidence="1">
    <location>
        <begin position="246"/>
        <end position="257"/>
    </location>
</feature>
<dbReference type="AlphaFoldDB" id="A0AAV8QSI4"/>
<name>A0AAV8QSI4_ENSVE</name>
<evidence type="ECO:0000256" key="1">
    <source>
        <dbReference type="SAM" id="MobiDB-lite"/>
    </source>
</evidence>
<dbReference type="EMBL" id="JAQQAF010000006">
    <property type="protein sequence ID" value="KAJ8480528.1"/>
    <property type="molecule type" value="Genomic_DNA"/>
</dbReference>
<dbReference type="PANTHER" id="PTHR33095:SF81">
    <property type="entry name" value="OS07G0619500 PROTEIN"/>
    <property type="match status" value="1"/>
</dbReference>
<accession>A0AAV8QSI4</accession>
<feature type="compositionally biased region" description="Low complexity" evidence="1">
    <location>
        <begin position="228"/>
        <end position="243"/>
    </location>
</feature>
<feature type="region of interest" description="Disordered" evidence="1">
    <location>
        <begin position="65"/>
        <end position="99"/>
    </location>
</feature>
<dbReference type="InterPro" id="IPR012442">
    <property type="entry name" value="DUF1645_plant"/>
</dbReference>
<organism evidence="2 3">
    <name type="scientific">Ensete ventricosum</name>
    <name type="common">Abyssinian banana</name>
    <name type="synonym">Musa ensete</name>
    <dbReference type="NCBI Taxonomy" id="4639"/>
    <lineage>
        <taxon>Eukaryota</taxon>
        <taxon>Viridiplantae</taxon>
        <taxon>Streptophyta</taxon>
        <taxon>Embryophyta</taxon>
        <taxon>Tracheophyta</taxon>
        <taxon>Spermatophyta</taxon>
        <taxon>Magnoliopsida</taxon>
        <taxon>Liliopsida</taxon>
        <taxon>Zingiberales</taxon>
        <taxon>Musaceae</taxon>
        <taxon>Ensete</taxon>
    </lineage>
</organism>
<feature type="compositionally biased region" description="Polar residues" evidence="1">
    <location>
        <begin position="150"/>
        <end position="160"/>
    </location>
</feature>
<protein>
    <recommendedName>
        <fullName evidence="4">DUF4005 domain-containing protein</fullName>
    </recommendedName>
</protein>
<feature type="compositionally biased region" description="Polar residues" evidence="1">
    <location>
        <begin position="308"/>
        <end position="319"/>
    </location>
</feature>
<evidence type="ECO:0008006" key="4">
    <source>
        <dbReference type="Google" id="ProtNLM"/>
    </source>
</evidence>
<dbReference type="Proteomes" id="UP001222027">
    <property type="component" value="Unassembled WGS sequence"/>
</dbReference>
<comment type="caution">
    <text evidence="2">The sequence shown here is derived from an EMBL/GenBank/DDBJ whole genome shotgun (WGS) entry which is preliminary data.</text>
</comment>
<evidence type="ECO:0000313" key="3">
    <source>
        <dbReference type="Proteomes" id="UP001222027"/>
    </source>
</evidence>
<dbReference type="Pfam" id="PF07816">
    <property type="entry name" value="DUF1645"/>
    <property type="match status" value="1"/>
</dbReference>
<dbReference type="PANTHER" id="PTHR33095">
    <property type="entry name" value="OS07G0619500 PROTEIN"/>
    <property type="match status" value="1"/>
</dbReference>
<feature type="compositionally biased region" description="Low complexity" evidence="1">
    <location>
        <begin position="199"/>
        <end position="209"/>
    </location>
</feature>
<feature type="region of interest" description="Disordered" evidence="1">
    <location>
        <begin position="132"/>
        <end position="257"/>
    </location>
</feature>
<sequence length="382" mass="41159">MKMEVVVPVPDFHFDSACTSPYVSAPSSPKRSGDPFNFFRHYTSAPTSPTRASAIYAHFNAVSSTNSLSPPAAASGVPFDWEEKPGTPKPRASSPAKDEQEDVLDFAFDFSGHLDKQGLPVLTTADELFEEGKIRPLKPPPRLQYPVTDDGSSLASSPRSPKQRVLWSPCHRGREGRGEQIDPFTAAMVEATRDRGRARTPTSPSFSSSRSRKGSRSLSPLRGGGGFFKTTPNSPPAAASTATLKSGGGGGGGGGGSKKWRLKDLLLFRSASEGRATGNRSKDPLRKYTLLPSSSSSIKKSVTEDLKNSSFRSTDSSGSIRRGSGHFASSHQMHYAANRGATEELKKKTALPYRQTLFGCLRFNPAVLSISRGFNTHSFGRR</sequence>